<dbReference type="EMBL" id="PDYG01000003">
    <property type="protein sequence ID" value="PHU38791.1"/>
    <property type="molecule type" value="Genomic_DNA"/>
</dbReference>
<dbReference type="GO" id="GO:0046872">
    <property type="term" value="F:metal ion binding"/>
    <property type="evidence" value="ECO:0007669"/>
    <property type="project" value="UniProtKB-KW"/>
</dbReference>
<feature type="binding site" evidence="5">
    <location>
        <position position="66"/>
    </location>
    <ligand>
        <name>[4Fe-4S] cluster</name>
        <dbReference type="ChEBI" id="CHEBI:49883"/>
        <note>4Fe-4S-S-AdoMet</note>
    </ligand>
</feature>
<dbReference type="GO" id="GO:0051536">
    <property type="term" value="F:iron-sulfur cluster binding"/>
    <property type="evidence" value="ECO:0007669"/>
    <property type="project" value="UniProtKB-KW"/>
</dbReference>
<keyword evidence="1 5" id="KW-0949">S-adenosyl-L-methionine</keyword>
<dbReference type="PIRSF" id="PIRSF004869">
    <property type="entry name" value="PflX_prd"/>
    <property type="match status" value="1"/>
</dbReference>
<feature type="binding site" evidence="5">
    <location>
        <position position="69"/>
    </location>
    <ligand>
        <name>[4Fe-4S] cluster</name>
        <dbReference type="ChEBI" id="CHEBI:49883"/>
        <note>4Fe-4S-S-AdoMet</note>
    </ligand>
</feature>
<dbReference type="SFLD" id="SFLDG01099">
    <property type="entry name" value="Uncharacterised_Radical_SAM_Su"/>
    <property type="match status" value="1"/>
</dbReference>
<evidence type="ECO:0000313" key="8">
    <source>
        <dbReference type="Proteomes" id="UP000224563"/>
    </source>
</evidence>
<name>A0A2G3E6G0_9FIRM</name>
<dbReference type="GO" id="GO:0003824">
    <property type="term" value="F:catalytic activity"/>
    <property type="evidence" value="ECO:0007669"/>
    <property type="project" value="InterPro"/>
</dbReference>
<comment type="cofactor">
    <cofactor evidence="5">
        <name>[4Fe-4S] cluster</name>
        <dbReference type="ChEBI" id="CHEBI:49883"/>
    </cofactor>
    <text evidence="5">Binds 1 [4Fe-4S] cluster. The cluster is coordinated with 3 cysteines and an exchangeable S-adenosyl-L-methionine.</text>
</comment>
<sequence length="305" mass="34206">MKNQLELCNLCHRNCGVDRHAKQTGFCGMTDELRIARAALHFWEEPCISGTNGSGAVFFSGCSLRCIYCQNHEIANGNRGIAVSDERLSDIFLELQEQGAHNINLVTPGHYIPQIKEALLRAKEFGLSVPIVYNTGSYENPEALKTLEGLVDIYLPDFKYMDSKLAQAYSKAPDYPAVAQAAIAEMVRQTGPCRFEAEPGESLMTRGTMVRHLVLPGALDNSKQVLEYLYRTYGNRIYISLMNQYTPLKRIEAYPQLNRKVTEEEFEEVFSYLCDLGIENGYVQEGETAEESFIPSFDGEGVIAK</sequence>
<dbReference type="InterPro" id="IPR040085">
    <property type="entry name" value="MJ0674-like"/>
</dbReference>
<dbReference type="PANTHER" id="PTHR43075">
    <property type="entry name" value="FORMATE LYASE ACTIVATING ENZYME, PUTATIVE (AFU_ORTHOLOGUE AFUA_2G15630)-RELATED"/>
    <property type="match status" value="1"/>
</dbReference>
<evidence type="ECO:0000256" key="2">
    <source>
        <dbReference type="ARBA" id="ARBA00022723"/>
    </source>
</evidence>
<dbReference type="RefSeq" id="WP_099385325.1">
    <property type="nucleotide sequence ID" value="NZ_JANSWH010000066.1"/>
</dbReference>
<dbReference type="Gene3D" id="3.20.20.70">
    <property type="entry name" value="Aldolase class I"/>
    <property type="match status" value="1"/>
</dbReference>
<dbReference type="Pfam" id="PF04055">
    <property type="entry name" value="Radical_SAM"/>
    <property type="match status" value="1"/>
</dbReference>
<dbReference type="InterPro" id="IPR058240">
    <property type="entry name" value="rSAM_sf"/>
</dbReference>
<protein>
    <submittedName>
        <fullName evidence="7">Radical SAM protein</fullName>
    </submittedName>
</protein>
<proteinExistence type="predicted"/>
<dbReference type="SFLD" id="SFLDS00029">
    <property type="entry name" value="Radical_SAM"/>
    <property type="match status" value="1"/>
</dbReference>
<keyword evidence="4 5" id="KW-0411">Iron-sulfur</keyword>
<feature type="domain" description="Radical SAM core" evidence="6">
    <location>
        <begin position="58"/>
        <end position="173"/>
    </location>
</feature>
<organism evidence="7 8">
    <name type="scientific">Agathobacter ruminis</name>
    <dbReference type="NCBI Taxonomy" id="1712665"/>
    <lineage>
        <taxon>Bacteria</taxon>
        <taxon>Bacillati</taxon>
        <taxon>Bacillota</taxon>
        <taxon>Clostridia</taxon>
        <taxon>Lachnospirales</taxon>
        <taxon>Lachnospiraceae</taxon>
        <taxon>Agathobacter</taxon>
    </lineage>
</organism>
<keyword evidence="8" id="KW-1185">Reference proteome</keyword>
<accession>A0A2G3E6G0</accession>
<evidence type="ECO:0000256" key="1">
    <source>
        <dbReference type="ARBA" id="ARBA00022691"/>
    </source>
</evidence>
<keyword evidence="2 5" id="KW-0479">Metal-binding</keyword>
<comment type="caution">
    <text evidence="7">The sequence shown here is derived from an EMBL/GenBank/DDBJ whole genome shotgun (WGS) entry which is preliminary data.</text>
</comment>
<feature type="binding site" evidence="5">
    <location>
        <position position="62"/>
    </location>
    <ligand>
        <name>[4Fe-4S] cluster</name>
        <dbReference type="ChEBI" id="CHEBI:49883"/>
        <note>4Fe-4S-S-AdoMet</note>
    </ligand>
</feature>
<keyword evidence="3 5" id="KW-0408">Iron</keyword>
<evidence type="ECO:0000256" key="5">
    <source>
        <dbReference type="PIRSR" id="PIRSR004869-50"/>
    </source>
</evidence>
<dbReference type="PANTHER" id="PTHR43075:SF1">
    <property type="entry name" value="FORMATE LYASE ACTIVATING ENZYME, PUTATIVE (AFU_ORTHOLOGUE AFUA_2G15630)-RELATED"/>
    <property type="match status" value="1"/>
</dbReference>
<dbReference type="AlphaFoldDB" id="A0A2G3E6G0"/>
<reference evidence="7 8" key="2">
    <citation type="submission" date="2017-10" db="EMBL/GenBank/DDBJ databases">
        <authorList>
            <person name="Banno H."/>
            <person name="Chua N.-H."/>
        </authorList>
    </citation>
    <scope>NUCLEOTIDE SEQUENCE [LARGE SCALE GENOMIC DNA]</scope>
    <source>
        <strain evidence="7 8">JK623</strain>
    </source>
</reference>
<evidence type="ECO:0000256" key="3">
    <source>
        <dbReference type="ARBA" id="ARBA00023004"/>
    </source>
</evidence>
<dbReference type="SUPFAM" id="SSF102114">
    <property type="entry name" value="Radical SAM enzymes"/>
    <property type="match status" value="1"/>
</dbReference>
<dbReference type="CDD" id="cd01335">
    <property type="entry name" value="Radical_SAM"/>
    <property type="match status" value="1"/>
</dbReference>
<evidence type="ECO:0000259" key="6">
    <source>
        <dbReference type="Pfam" id="PF04055"/>
    </source>
</evidence>
<evidence type="ECO:0000256" key="4">
    <source>
        <dbReference type="ARBA" id="ARBA00023014"/>
    </source>
</evidence>
<gene>
    <name evidence="7" type="ORF">CSX02_01225</name>
</gene>
<reference evidence="7 8" key="1">
    <citation type="submission" date="2017-10" db="EMBL/GenBank/DDBJ databases">
        <title>Resolving the taxonomy of Roseburia spp., Eubacterium rectale and Agathobacter spp. through phylogenomic analysis.</title>
        <authorList>
            <person name="Sheridan P.O."/>
            <person name="Walker A.W."/>
            <person name="Duncan S.H."/>
            <person name="Scott K.P."/>
            <person name="Toole P.W.O."/>
            <person name="Luis P."/>
            <person name="Flint H.J."/>
        </authorList>
    </citation>
    <scope>NUCLEOTIDE SEQUENCE [LARGE SCALE GENOMIC DNA]</scope>
    <source>
        <strain evidence="7 8">JK623</strain>
    </source>
</reference>
<dbReference type="InterPro" id="IPR007197">
    <property type="entry name" value="rSAM"/>
</dbReference>
<evidence type="ECO:0000313" key="7">
    <source>
        <dbReference type="EMBL" id="PHU38791.1"/>
    </source>
</evidence>
<dbReference type="Proteomes" id="UP000224563">
    <property type="component" value="Unassembled WGS sequence"/>
</dbReference>
<dbReference type="InterPro" id="IPR013785">
    <property type="entry name" value="Aldolase_TIM"/>
</dbReference>
<dbReference type="InterPro" id="IPR016431">
    <property type="entry name" value="Pyrv-formate_lyase-activ_prd"/>
</dbReference>